<evidence type="ECO:0000313" key="3">
    <source>
        <dbReference type="Proteomes" id="UP000000763"/>
    </source>
</evidence>
<evidence type="ECO:0000313" key="2">
    <source>
        <dbReference type="EMBL" id="BAC99841.1"/>
    </source>
</evidence>
<name>Q6YYM7_ORYSJ</name>
<dbReference type="AlphaFoldDB" id="Q6YYM7"/>
<feature type="region of interest" description="Disordered" evidence="1">
    <location>
        <begin position="66"/>
        <end position="96"/>
    </location>
</feature>
<protein>
    <submittedName>
        <fullName evidence="2">Uncharacterized protein</fullName>
    </submittedName>
</protein>
<proteinExistence type="predicted"/>
<dbReference type="EMBL" id="AP005605">
    <property type="protein sequence ID" value="BAC99841.1"/>
    <property type="molecule type" value="Genomic_DNA"/>
</dbReference>
<accession>Q6YYM7</accession>
<reference evidence="3" key="1">
    <citation type="journal article" date="2005" name="Nature">
        <title>The map-based sequence of the rice genome.</title>
        <authorList>
            <consortium name="International rice genome sequencing project (IRGSP)"/>
            <person name="Matsumoto T."/>
            <person name="Wu J."/>
            <person name="Kanamori H."/>
            <person name="Katayose Y."/>
            <person name="Fujisawa M."/>
            <person name="Namiki N."/>
            <person name="Mizuno H."/>
            <person name="Yamamoto K."/>
            <person name="Antonio B.A."/>
            <person name="Baba T."/>
            <person name="Sakata K."/>
            <person name="Nagamura Y."/>
            <person name="Aoki H."/>
            <person name="Arikawa K."/>
            <person name="Arita K."/>
            <person name="Bito T."/>
            <person name="Chiden Y."/>
            <person name="Fujitsuka N."/>
            <person name="Fukunaka R."/>
            <person name="Hamada M."/>
            <person name="Harada C."/>
            <person name="Hayashi A."/>
            <person name="Hijishita S."/>
            <person name="Honda M."/>
            <person name="Hosokawa S."/>
            <person name="Ichikawa Y."/>
            <person name="Idonuma A."/>
            <person name="Iijima M."/>
            <person name="Ikeda M."/>
            <person name="Ikeno M."/>
            <person name="Ito K."/>
            <person name="Ito S."/>
            <person name="Ito T."/>
            <person name="Ito Y."/>
            <person name="Ito Y."/>
            <person name="Iwabuchi A."/>
            <person name="Kamiya K."/>
            <person name="Karasawa W."/>
            <person name="Kurita K."/>
            <person name="Katagiri S."/>
            <person name="Kikuta A."/>
            <person name="Kobayashi H."/>
            <person name="Kobayashi N."/>
            <person name="Machita K."/>
            <person name="Maehara T."/>
            <person name="Masukawa M."/>
            <person name="Mizubayashi T."/>
            <person name="Mukai Y."/>
            <person name="Nagasaki H."/>
            <person name="Nagata Y."/>
            <person name="Naito S."/>
            <person name="Nakashima M."/>
            <person name="Nakama Y."/>
            <person name="Nakamichi Y."/>
            <person name="Nakamura M."/>
            <person name="Meguro A."/>
            <person name="Negishi M."/>
            <person name="Ohta I."/>
            <person name="Ohta T."/>
            <person name="Okamoto M."/>
            <person name="Ono N."/>
            <person name="Saji S."/>
            <person name="Sakaguchi M."/>
            <person name="Sakai K."/>
            <person name="Shibata M."/>
            <person name="Shimokawa T."/>
            <person name="Song J."/>
            <person name="Takazaki Y."/>
            <person name="Terasawa K."/>
            <person name="Tsugane M."/>
            <person name="Tsuji K."/>
            <person name="Ueda S."/>
            <person name="Waki K."/>
            <person name="Yamagata H."/>
            <person name="Yamamoto M."/>
            <person name="Yamamoto S."/>
            <person name="Yamane H."/>
            <person name="Yoshiki S."/>
            <person name="Yoshihara R."/>
            <person name="Yukawa K."/>
            <person name="Zhong H."/>
            <person name="Yano M."/>
            <person name="Yuan Q."/>
            <person name="Ouyang S."/>
            <person name="Liu J."/>
            <person name="Jones K.M."/>
            <person name="Gansberger K."/>
            <person name="Moffat K."/>
            <person name="Hill J."/>
            <person name="Bera J."/>
            <person name="Fadrosh D."/>
            <person name="Jin S."/>
            <person name="Johri S."/>
            <person name="Kim M."/>
            <person name="Overton L."/>
            <person name="Reardon M."/>
            <person name="Tsitrin T."/>
            <person name="Vuong H."/>
            <person name="Weaver B."/>
            <person name="Ciecko A."/>
            <person name="Tallon L."/>
            <person name="Jackson J."/>
            <person name="Pai G."/>
            <person name="Aken S.V."/>
            <person name="Utterback T."/>
            <person name="Reidmuller S."/>
            <person name="Feldblyum T."/>
            <person name="Hsiao J."/>
            <person name="Zismann V."/>
            <person name="Iobst S."/>
            <person name="de Vazeille A.R."/>
            <person name="Buell C.R."/>
            <person name="Ying K."/>
            <person name="Li Y."/>
            <person name="Lu T."/>
            <person name="Huang Y."/>
            <person name="Zhao Q."/>
            <person name="Feng Q."/>
            <person name="Zhang L."/>
            <person name="Zhu J."/>
            <person name="Weng Q."/>
            <person name="Mu J."/>
            <person name="Lu Y."/>
            <person name="Fan D."/>
            <person name="Liu Y."/>
            <person name="Guan J."/>
            <person name="Zhang Y."/>
            <person name="Yu S."/>
            <person name="Liu X."/>
            <person name="Zhang Y."/>
            <person name="Hong G."/>
            <person name="Han B."/>
            <person name="Choisne N."/>
            <person name="Demange N."/>
            <person name="Orjeda G."/>
            <person name="Samain S."/>
            <person name="Cattolico L."/>
            <person name="Pelletier E."/>
            <person name="Couloux A."/>
            <person name="Segurens B."/>
            <person name="Wincker P."/>
            <person name="D'Hont A."/>
            <person name="Scarpelli C."/>
            <person name="Weissenbach J."/>
            <person name="Salanoubat M."/>
            <person name="Quetier F."/>
            <person name="Yu Y."/>
            <person name="Kim H.R."/>
            <person name="Rambo T."/>
            <person name="Currie J."/>
            <person name="Collura K."/>
            <person name="Luo M."/>
            <person name="Yang T."/>
            <person name="Ammiraju J.S.S."/>
            <person name="Engler F."/>
            <person name="Soderlund C."/>
            <person name="Wing R.A."/>
            <person name="Palmer L.E."/>
            <person name="de la Bastide M."/>
            <person name="Spiegel L."/>
            <person name="Nascimento L."/>
            <person name="Zutavern T."/>
            <person name="O'Shaughnessy A."/>
            <person name="Dike S."/>
            <person name="Dedhia N."/>
            <person name="Preston R."/>
            <person name="Balija V."/>
            <person name="McCombie W.R."/>
            <person name="Chow T."/>
            <person name="Chen H."/>
            <person name="Chung M."/>
            <person name="Chen C."/>
            <person name="Shaw J."/>
            <person name="Wu H."/>
            <person name="Hsiao K."/>
            <person name="Chao Y."/>
            <person name="Chu M."/>
            <person name="Cheng C."/>
            <person name="Hour A."/>
            <person name="Lee P."/>
            <person name="Lin S."/>
            <person name="Lin Y."/>
            <person name="Liou J."/>
            <person name="Liu S."/>
            <person name="Hsing Y."/>
            <person name="Raghuvanshi S."/>
            <person name="Mohanty A."/>
            <person name="Bharti A.K."/>
            <person name="Gaur A."/>
            <person name="Gupta V."/>
            <person name="Kumar D."/>
            <person name="Ravi V."/>
            <person name="Vij S."/>
            <person name="Kapur A."/>
            <person name="Khurana P."/>
            <person name="Khurana P."/>
            <person name="Khurana J.P."/>
            <person name="Tyagi A.K."/>
            <person name="Gaikwad K."/>
            <person name="Singh A."/>
            <person name="Dalal V."/>
            <person name="Srivastava S."/>
            <person name="Dixit A."/>
            <person name="Pal A.K."/>
            <person name="Ghazi I.A."/>
            <person name="Yadav M."/>
            <person name="Pandit A."/>
            <person name="Bhargava A."/>
            <person name="Sureshbabu K."/>
            <person name="Batra K."/>
            <person name="Sharma T.R."/>
            <person name="Mohapatra T."/>
            <person name="Singh N.K."/>
            <person name="Messing J."/>
            <person name="Nelson A.B."/>
            <person name="Fuks G."/>
            <person name="Kavchok S."/>
            <person name="Keizer G."/>
            <person name="Linton E."/>
            <person name="Llaca V."/>
            <person name="Song R."/>
            <person name="Tanyolac B."/>
            <person name="Young S."/>
            <person name="Ho-Il K."/>
            <person name="Hahn J.H."/>
            <person name="Sangsakoo G."/>
            <person name="Vanavichit A."/>
            <person name="de Mattos Luiz.A.T."/>
            <person name="Zimmer P.D."/>
            <person name="Malone G."/>
            <person name="Dellagostin O."/>
            <person name="de Oliveira A.C."/>
            <person name="Bevan M."/>
            <person name="Bancroft I."/>
            <person name="Minx P."/>
            <person name="Cordum H."/>
            <person name="Wilson R."/>
            <person name="Cheng Z."/>
            <person name="Jin W."/>
            <person name="Jiang J."/>
            <person name="Leong S.A."/>
            <person name="Iwama H."/>
            <person name="Gojobori T."/>
            <person name="Itoh T."/>
            <person name="Niimura Y."/>
            <person name="Fujii Y."/>
            <person name="Habara T."/>
            <person name="Sakai H."/>
            <person name="Sato Y."/>
            <person name="Wilson G."/>
            <person name="Kumar K."/>
            <person name="McCouch S."/>
            <person name="Juretic N."/>
            <person name="Hoen D."/>
            <person name="Wright S."/>
            <person name="Bruskiewich R."/>
            <person name="Bureau T."/>
            <person name="Miyao A."/>
            <person name="Hirochika H."/>
            <person name="Nishikawa T."/>
            <person name="Kadowaki K."/>
            <person name="Sugiura M."/>
            <person name="Burr B."/>
            <person name="Sasaki T."/>
        </authorList>
    </citation>
    <scope>NUCLEOTIDE SEQUENCE [LARGE SCALE GENOMIC DNA]</scope>
    <source>
        <strain evidence="3">cv. Nipponbare</strain>
    </source>
</reference>
<organism evidence="2 3">
    <name type="scientific">Oryza sativa subsp. japonica</name>
    <name type="common">Rice</name>
    <dbReference type="NCBI Taxonomy" id="39947"/>
    <lineage>
        <taxon>Eukaryota</taxon>
        <taxon>Viridiplantae</taxon>
        <taxon>Streptophyta</taxon>
        <taxon>Embryophyta</taxon>
        <taxon>Tracheophyta</taxon>
        <taxon>Spermatophyta</taxon>
        <taxon>Magnoliopsida</taxon>
        <taxon>Liliopsida</taxon>
        <taxon>Poales</taxon>
        <taxon>Poaceae</taxon>
        <taxon>BOP clade</taxon>
        <taxon>Oryzoideae</taxon>
        <taxon>Oryzeae</taxon>
        <taxon>Oryzinae</taxon>
        <taxon>Oryza</taxon>
        <taxon>Oryza sativa</taxon>
    </lineage>
</organism>
<reference evidence="3" key="2">
    <citation type="journal article" date="2008" name="Nucleic Acids Res.">
        <title>The rice annotation project database (RAP-DB): 2008 update.</title>
        <authorList>
            <consortium name="The rice annotation project (RAP)"/>
        </authorList>
    </citation>
    <scope>GENOME REANNOTATION</scope>
    <source>
        <strain evidence="3">cv. Nipponbare</strain>
    </source>
</reference>
<evidence type="ECO:0000256" key="1">
    <source>
        <dbReference type="SAM" id="MobiDB-lite"/>
    </source>
</evidence>
<gene>
    <name evidence="2" type="primary">OJ1449_C01.42</name>
</gene>
<sequence>MAAALPRAQSPLGGGPRGAWGSLFPLVLIRTGPPGGGHLTHRTWRPREGGGPRGAWGSLLPLVLIRTGPTPKQGGGNRHSTPGATPSGECHLRGRPPLLPGATLLWGRHVGLRAASSL</sequence>
<dbReference type="Proteomes" id="UP000000763">
    <property type="component" value="Chromosome 8"/>
</dbReference>